<sequence>MGDGVECYACAREGEFERLPRYERIAVDEHWRVVHAVGCALPGWLVLLPRRHLESMAELSGAEAASLGVWQVRLARALEVVTGCRKAYVAQFGEAEGFAHVHFHVVPRGEDFPVEWRGPRVFGLLKAGERAVPVERMNELAERLAVVLEG</sequence>
<comment type="caution">
    <text evidence="2">The sequence shown here is derived from an EMBL/GenBank/DDBJ whole genome shotgun (WGS) entry which is preliminary data.</text>
</comment>
<dbReference type="InterPro" id="IPR036265">
    <property type="entry name" value="HIT-like_sf"/>
</dbReference>
<evidence type="ECO:0000313" key="3">
    <source>
        <dbReference type="Proteomes" id="UP000267408"/>
    </source>
</evidence>
<protein>
    <submittedName>
        <fullName evidence="2">Diadenosine tetraphosphate (Ap4A) HIT family hydrolase</fullName>
    </submittedName>
</protein>
<dbReference type="AlphaFoldDB" id="A0A8G1UHR8"/>
<reference evidence="2 3" key="1">
    <citation type="submission" date="2018-11" db="EMBL/GenBank/DDBJ databases">
        <title>Sequencing the genomes of 1000 actinobacteria strains.</title>
        <authorList>
            <person name="Klenk H.-P."/>
        </authorList>
    </citation>
    <scope>NUCLEOTIDE SEQUENCE [LARGE SCALE GENOMIC DNA]</scope>
    <source>
        <strain evidence="2 3">DSM 44780</strain>
    </source>
</reference>
<dbReference type="PANTHER" id="PTHR46648:SF1">
    <property type="entry name" value="ADENOSINE 5'-MONOPHOSPHORAMIDASE HNT1"/>
    <property type="match status" value="1"/>
</dbReference>
<dbReference type="GO" id="GO:0016787">
    <property type="term" value="F:hydrolase activity"/>
    <property type="evidence" value="ECO:0007669"/>
    <property type="project" value="UniProtKB-KW"/>
</dbReference>
<proteinExistence type="predicted"/>
<keyword evidence="2" id="KW-0378">Hydrolase</keyword>
<dbReference type="EMBL" id="RJVJ01000001">
    <property type="protein sequence ID" value="ROR44206.1"/>
    <property type="molecule type" value="Genomic_DNA"/>
</dbReference>
<dbReference type="SUPFAM" id="SSF54197">
    <property type="entry name" value="HIT-like"/>
    <property type="match status" value="1"/>
</dbReference>
<evidence type="ECO:0000259" key="1">
    <source>
        <dbReference type="Pfam" id="PF01230"/>
    </source>
</evidence>
<dbReference type="PANTHER" id="PTHR46648">
    <property type="entry name" value="HIT FAMILY PROTEIN 1"/>
    <property type="match status" value="1"/>
</dbReference>
<evidence type="ECO:0000313" key="2">
    <source>
        <dbReference type="EMBL" id="ROR44206.1"/>
    </source>
</evidence>
<feature type="domain" description="HIT" evidence="1">
    <location>
        <begin position="27"/>
        <end position="109"/>
    </location>
</feature>
<dbReference type="InterPro" id="IPR011146">
    <property type="entry name" value="HIT-like"/>
</dbReference>
<dbReference type="RefSeq" id="WP_123555435.1">
    <property type="nucleotide sequence ID" value="NZ_RJVJ01000001.1"/>
</dbReference>
<dbReference type="OrthoDB" id="160649at2"/>
<accession>A0A8G1UHR8</accession>
<dbReference type="Pfam" id="PF01230">
    <property type="entry name" value="HIT"/>
    <property type="match status" value="1"/>
</dbReference>
<organism evidence="2 3">
    <name type="scientific">Kitasatospora cineracea</name>
    <dbReference type="NCBI Taxonomy" id="88074"/>
    <lineage>
        <taxon>Bacteria</taxon>
        <taxon>Bacillati</taxon>
        <taxon>Actinomycetota</taxon>
        <taxon>Actinomycetes</taxon>
        <taxon>Kitasatosporales</taxon>
        <taxon>Streptomycetaceae</taxon>
        <taxon>Kitasatospora</taxon>
    </lineage>
</organism>
<dbReference type="Gene3D" id="3.30.428.10">
    <property type="entry name" value="HIT-like"/>
    <property type="match status" value="1"/>
</dbReference>
<dbReference type="GO" id="GO:0009117">
    <property type="term" value="P:nucleotide metabolic process"/>
    <property type="evidence" value="ECO:0007669"/>
    <property type="project" value="TreeGrafter"/>
</dbReference>
<name>A0A8G1UHR8_9ACTN</name>
<dbReference type="InterPro" id="IPR001310">
    <property type="entry name" value="Histidine_triad_HIT"/>
</dbReference>
<dbReference type="Proteomes" id="UP000267408">
    <property type="component" value="Unassembled WGS sequence"/>
</dbReference>
<gene>
    <name evidence="2" type="ORF">EDD39_2387</name>
</gene>